<dbReference type="PANTHER" id="PTHR46796">
    <property type="entry name" value="HTH-TYPE TRANSCRIPTIONAL ACTIVATOR RHAS-RELATED"/>
    <property type="match status" value="1"/>
</dbReference>
<evidence type="ECO:0000256" key="3">
    <source>
        <dbReference type="ARBA" id="ARBA00023159"/>
    </source>
</evidence>
<dbReference type="SUPFAM" id="SSF51215">
    <property type="entry name" value="Regulatory protein AraC"/>
    <property type="match status" value="1"/>
</dbReference>
<dbReference type="InterPro" id="IPR003313">
    <property type="entry name" value="AraC-bd"/>
</dbReference>
<sequence>MSHPITTVFGAFGRIGVTEMDSSLTTHVHPHLHVILKLDGADTAFHVRNRRCPVTDDTAVLVNAWEPHSWTYRRADGPTRFLTLYLEPEWLSRVGVGSAESGPGAFFGASVIRRSTEVRTAVSELYRLTLATARDGTGLPSVDAISDVLITLVGELRRCAAGAVRDARDGPAFDYRIRRAMGMLYHYDGPLQVDAVAREVGLSRPRFFELFKHCTGMTPTRVSSAARMERAIALLTDSAMPLGDLSESLHFATPGNFTRFFRAQIGLSPHAFRRSSIPIETGLAETRQDSIT</sequence>
<keyword evidence="2" id="KW-0238">DNA-binding</keyword>
<proteinExistence type="predicted"/>
<evidence type="ECO:0000313" key="7">
    <source>
        <dbReference type="Proteomes" id="UP000539372"/>
    </source>
</evidence>
<dbReference type="EMBL" id="JABBNT010000006">
    <property type="protein sequence ID" value="NMM46541.1"/>
    <property type="molecule type" value="Genomic_DNA"/>
</dbReference>
<dbReference type="Pfam" id="PF02311">
    <property type="entry name" value="AraC_binding"/>
    <property type="match status" value="1"/>
</dbReference>
<dbReference type="PANTHER" id="PTHR46796:SF2">
    <property type="entry name" value="TRANSCRIPTIONAL REGULATORY PROTEIN"/>
    <property type="match status" value="1"/>
</dbReference>
<protein>
    <submittedName>
        <fullName evidence="6">AraC family transcriptional regulator</fullName>
    </submittedName>
</protein>
<evidence type="ECO:0000256" key="1">
    <source>
        <dbReference type="ARBA" id="ARBA00023015"/>
    </source>
</evidence>
<keyword evidence="1" id="KW-0805">Transcription regulation</keyword>
<dbReference type="AlphaFoldDB" id="A0A7Y0E3I2"/>
<name>A0A7Y0E3I2_9PROT</name>
<dbReference type="Gene3D" id="1.10.10.60">
    <property type="entry name" value="Homeodomain-like"/>
    <property type="match status" value="2"/>
</dbReference>
<evidence type="ECO:0000259" key="5">
    <source>
        <dbReference type="PROSITE" id="PS01124"/>
    </source>
</evidence>
<dbReference type="GO" id="GO:0003700">
    <property type="term" value="F:DNA-binding transcription factor activity"/>
    <property type="evidence" value="ECO:0007669"/>
    <property type="project" value="InterPro"/>
</dbReference>
<evidence type="ECO:0000256" key="4">
    <source>
        <dbReference type="ARBA" id="ARBA00023163"/>
    </source>
</evidence>
<dbReference type="SMART" id="SM00342">
    <property type="entry name" value="HTH_ARAC"/>
    <property type="match status" value="1"/>
</dbReference>
<reference evidence="6 7" key="1">
    <citation type="submission" date="2020-04" db="EMBL/GenBank/DDBJ databases">
        <title>Rhodospirillaceae bacterium KN72 isolated from deep sea.</title>
        <authorList>
            <person name="Zhang D.-C."/>
        </authorList>
    </citation>
    <scope>NUCLEOTIDE SEQUENCE [LARGE SCALE GENOMIC DNA]</scope>
    <source>
        <strain evidence="6 7">KN72</strain>
    </source>
</reference>
<feature type="domain" description="HTH araC/xylS-type" evidence="5">
    <location>
        <begin position="175"/>
        <end position="275"/>
    </location>
</feature>
<dbReference type="PROSITE" id="PS00041">
    <property type="entry name" value="HTH_ARAC_FAMILY_1"/>
    <property type="match status" value="1"/>
</dbReference>
<dbReference type="Pfam" id="PF12833">
    <property type="entry name" value="HTH_18"/>
    <property type="match status" value="1"/>
</dbReference>
<dbReference type="GO" id="GO:0043565">
    <property type="term" value="F:sequence-specific DNA binding"/>
    <property type="evidence" value="ECO:0007669"/>
    <property type="project" value="InterPro"/>
</dbReference>
<dbReference type="InterPro" id="IPR018062">
    <property type="entry name" value="HTH_AraC-typ_CS"/>
</dbReference>
<keyword evidence="3" id="KW-0010">Activator</keyword>
<evidence type="ECO:0000256" key="2">
    <source>
        <dbReference type="ARBA" id="ARBA00023125"/>
    </source>
</evidence>
<gene>
    <name evidence="6" type="ORF">HH303_18770</name>
</gene>
<comment type="caution">
    <text evidence="6">The sequence shown here is derived from an EMBL/GenBank/DDBJ whole genome shotgun (WGS) entry which is preliminary data.</text>
</comment>
<dbReference type="InterPro" id="IPR050204">
    <property type="entry name" value="AraC_XylS_family_regulators"/>
</dbReference>
<dbReference type="SUPFAM" id="SSF46689">
    <property type="entry name" value="Homeodomain-like"/>
    <property type="match status" value="2"/>
</dbReference>
<accession>A0A7Y0E3I2</accession>
<keyword evidence="4" id="KW-0804">Transcription</keyword>
<dbReference type="InterPro" id="IPR018060">
    <property type="entry name" value="HTH_AraC"/>
</dbReference>
<organism evidence="6 7">
    <name type="scientific">Pacificispira spongiicola</name>
    <dbReference type="NCBI Taxonomy" id="2729598"/>
    <lineage>
        <taxon>Bacteria</taxon>
        <taxon>Pseudomonadati</taxon>
        <taxon>Pseudomonadota</taxon>
        <taxon>Alphaproteobacteria</taxon>
        <taxon>Rhodospirillales</taxon>
        <taxon>Rhodospirillaceae</taxon>
        <taxon>Pacificispira</taxon>
    </lineage>
</organism>
<dbReference type="InterPro" id="IPR037923">
    <property type="entry name" value="HTH-like"/>
</dbReference>
<dbReference type="Proteomes" id="UP000539372">
    <property type="component" value="Unassembled WGS sequence"/>
</dbReference>
<keyword evidence="7" id="KW-1185">Reference proteome</keyword>
<evidence type="ECO:0000313" key="6">
    <source>
        <dbReference type="EMBL" id="NMM46541.1"/>
    </source>
</evidence>
<dbReference type="PROSITE" id="PS01124">
    <property type="entry name" value="HTH_ARAC_FAMILY_2"/>
    <property type="match status" value="1"/>
</dbReference>
<dbReference type="InterPro" id="IPR009057">
    <property type="entry name" value="Homeodomain-like_sf"/>
</dbReference>